<organism evidence="1 2">
    <name type="scientific">Photobacterium marinum</name>
    <dbReference type="NCBI Taxonomy" id="1056511"/>
    <lineage>
        <taxon>Bacteria</taxon>
        <taxon>Pseudomonadati</taxon>
        <taxon>Pseudomonadota</taxon>
        <taxon>Gammaproteobacteria</taxon>
        <taxon>Vibrionales</taxon>
        <taxon>Vibrionaceae</taxon>
        <taxon>Photobacterium</taxon>
    </lineage>
</organism>
<dbReference type="Gene3D" id="3.40.50.300">
    <property type="entry name" value="P-loop containing nucleotide triphosphate hydrolases"/>
    <property type="match status" value="1"/>
</dbReference>
<dbReference type="GO" id="GO:0005886">
    <property type="term" value="C:plasma membrane"/>
    <property type="evidence" value="ECO:0007669"/>
    <property type="project" value="TreeGrafter"/>
</dbReference>
<evidence type="ECO:0000313" key="1">
    <source>
        <dbReference type="EMBL" id="ELR64129.1"/>
    </source>
</evidence>
<name>L8J9B0_9GAMM</name>
<dbReference type="InterPro" id="IPR050445">
    <property type="entry name" value="Bact_polysacc_biosynth/exp"/>
</dbReference>
<accession>L8J9B0</accession>
<keyword evidence="2" id="KW-1185">Reference proteome</keyword>
<dbReference type="InterPro" id="IPR027417">
    <property type="entry name" value="P-loop_NTPase"/>
</dbReference>
<dbReference type="Proteomes" id="UP000011134">
    <property type="component" value="Unassembled WGS sequence"/>
</dbReference>
<gene>
    <name evidence="1" type="ORF">C942_02949</name>
</gene>
<dbReference type="PATRIC" id="fig|1056511.3.peg.3873"/>
<dbReference type="SUPFAM" id="SSF52540">
    <property type="entry name" value="P-loop containing nucleoside triphosphate hydrolases"/>
    <property type="match status" value="1"/>
</dbReference>
<proteinExistence type="predicted"/>
<dbReference type="OrthoDB" id="5812594at2"/>
<dbReference type="EMBL" id="AMZO01000032">
    <property type="protein sequence ID" value="ELR64129.1"/>
    <property type="molecule type" value="Genomic_DNA"/>
</dbReference>
<evidence type="ECO:0000313" key="2">
    <source>
        <dbReference type="Proteomes" id="UP000011134"/>
    </source>
</evidence>
<sequence length="231" mass="26130">MKPWLSGEYDQLFHQIHQIEARIISFTGSSDGCGTSTMCNWLARRCAEDQQKVLLIDLDLSGFGQGFPAKSWQSDGNGEAEALIHINSQLDILPRPSRERTILDLRQPQILTKALERWKQNYHYIICDVGTMTNTNWRNLPVSAISHASDATILCVAAAKTKESELLTCMKKLEQNGITLLGTLINDQINPSLADEIIRVLKGKARWLPNQLKQRLIRYLDNSPLLQGKYQ</sequence>
<dbReference type="AlphaFoldDB" id="L8J9B0"/>
<dbReference type="RefSeq" id="WP_007468801.1">
    <property type="nucleotide sequence ID" value="NZ_AMZO01000032.1"/>
</dbReference>
<reference evidence="1 2" key="1">
    <citation type="submission" date="2012-12" db="EMBL/GenBank/DDBJ databases">
        <title>Genome Assembly of Photobacterium sp. AK15.</title>
        <authorList>
            <person name="Khatri I."/>
            <person name="Vaidya B."/>
            <person name="Srinivas T.N.R."/>
            <person name="Subramanian S."/>
            <person name="Pinnaka A."/>
        </authorList>
    </citation>
    <scope>NUCLEOTIDE SEQUENCE [LARGE SCALE GENOMIC DNA]</scope>
    <source>
        <strain evidence="1 2">AK15</strain>
    </source>
</reference>
<dbReference type="PANTHER" id="PTHR32309">
    <property type="entry name" value="TYROSINE-PROTEIN KINASE"/>
    <property type="match status" value="1"/>
</dbReference>
<dbReference type="GO" id="GO:0004713">
    <property type="term" value="F:protein tyrosine kinase activity"/>
    <property type="evidence" value="ECO:0007669"/>
    <property type="project" value="TreeGrafter"/>
</dbReference>
<comment type="caution">
    <text evidence="1">The sequence shown here is derived from an EMBL/GenBank/DDBJ whole genome shotgun (WGS) entry which is preliminary data.</text>
</comment>
<dbReference type="PANTHER" id="PTHR32309:SF13">
    <property type="entry name" value="FERRIC ENTEROBACTIN TRANSPORT PROTEIN FEPE"/>
    <property type="match status" value="1"/>
</dbReference>
<protein>
    <submittedName>
        <fullName evidence="1">Uncharacterized protein</fullName>
    </submittedName>
</protein>